<dbReference type="GO" id="GO:0046872">
    <property type="term" value="F:metal ion binding"/>
    <property type="evidence" value="ECO:0007669"/>
    <property type="project" value="UniProtKB-KW"/>
</dbReference>
<keyword evidence="2" id="KW-0004">4Fe-4S</keyword>
<feature type="domain" description="4Fe-4S Mo/W bis-MGD-type" evidence="10">
    <location>
        <begin position="106"/>
        <end position="181"/>
    </location>
</feature>
<dbReference type="GO" id="GO:0043546">
    <property type="term" value="F:molybdopterin cofactor binding"/>
    <property type="evidence" value="ECO:0007669"/>
    <property type="project" value="InterPro"/>
</dbReference>
<evidence type="ECO:0000256" key="2">
    <source>
        <dbReference type="ARBA" id="ARBA00022485"/>
    </source>
</evidence>
<evidence type="ECO:0000256" key="3">
    <source>
        <dbReference type="ARBA" id="ARBA00022505"/>
    </source>
</evidence>
<evidence type="ECO:0000259" key="10">
    <source>
        <dbReference type="PROSITE" id="PS51669"/>
    </source>
</evidence>
<evidence type="ECO:0000256" key="8">
    <source>
        <dbReference type="ARBA" id="ARBA00023014"/>
    </source>
</evidence>
<dbReference type="GO" id="GO:0016491">
    <property type="term" value="F:oxidoreductase activity"/>
    <property type="evidence" value="ECO:0007669"/>
    <property type="project" value="UniProtKB-KW"/>
</dbReference>
<dbReference type="InterPro" id="IPR006656">
    <property type="entry name" value="Mopterin_OxRdtase"/>
</dbReference>
<name>A0A2T2XA18_9FIRM</name>
<dbReference type="InterPro" id="IPR006657">
    <property type="entry name" value="MoPterin_dinucl-bd_dom"/>
</dbReference>
<keyword evidence="8" id="KW-0411">Iron-sulfur</keyword>
<dbReference type="PROSITE" id="PS51669">
    <property type="entry name" value="4FE4S_MOW_BIS_MGD"/>
    <property type="match status" value="1"/>
</dbReference>
<evidence type="ECO:0000256" key="1">
    <source>
        <dbReference type="ARBA" id="ARBA00010312"/>
    </source>
</evidence>
<dbReference type="Pfam" id="PF01568">
    <property type="entry name" value="Molydop_binding"/>
    <property type="match status" value="1"/>
</dbReference>
<evidence type="ECO:0000256" key="5">
    <source>
        <dbReference type="ARBA" id="ARBA00022729"/>
    </source>
</evidence>
<dbReference type="Pfam" id="PF04879">
    <property type="entry name" value="Molybdop_Fe4S4"/>
    <property type="match status" value="1"/>
</dbReference>
<dbReference type="Gene3D" id="3.30.200.210">
    <property type="match status" value="1"/>
</dbReference>
<evidence type="ECO:0000256" key="4">
    <source>
        <dbReference type="ARBA" id="ARBA00022723"/>
    </source>
</evidence>
<dbReference type="EMBL" id="PXYT01000003">
    <property type="protein sequence ID" value="PSR31329.1"/>
    <property type="molecule type" value="Genomic_DNA"/>
</dbReference>
<dbReference type="Gene3D" id="3.40.50.740">
    <property type="match status" value="1"/>
</dbReference>
<dbReference type="PANTHER" id="PTHR43742">
    <property type="entry name" value="TRIMETHYLAMINE-N-OXIDE REDUCTASE"/>
    <property type="match status" value="1"/>
</dbReference>
<protein>
    <submittedName>
        <fullName evidence="11">Molybdopterin dinucleotide-binding protein</fullName>
    </submittedName>
</protein>
<feature type="region of interest" description="Disordered" evidence="9">
    <location>
        <begin position="1"/>
        <end position="58"/>
    </location>
</feature>
<comment type="similarity">
    <text evidence="1">Belongs to the prokaryotic molybdopterin-containing oxidoreductase family.</text>
</comment>
<gene>
    <name evidence="11" type="ORF">C7B43_02885</name>
</gene>
<dbReference type="PANTHER" id="PTHR43742:SF9">
    <property type="entry name" value="TETRATHIONATE REDUCTASE SUBUNIT A"/>
    <property type="match status" value="1"/>
</dbReference>
<sequence length="1142" mass="123507">MGLPVAVVEPNSGRRRPGGTGNLGPSTSGPGHSRDRHKRRRPCGVMSDDEESRKNGVSRRRFLQGSVMGGAGILVSGWGLSPWIGNVFHRRGTFVYPDRPPTWAGVETKYSVCKQCGSDCGIEAHIFNGILQKLDGNPYHPASTEPHAPYATAVATANVWPAPHSLCPRGQAGRQTVYDPYRITVPLKRTGPRGSGQWEAISWNRLISEVVSGGVLFHGVPGESTRVVTGFGGLYNNGKNQSVPIDPAHPDMGPKTNGLMIYIGEAEAGQSQFIARFANAFGTVNVQGNGQICNNNVGISYNLSTAGQAGEFRPDILNAEYVLWFGLNALEANFPMQAIGRKVVEAVSSGSLSYHMVDVRSGNAFIHASNQTWVRPGGDGALAMGMIRWILENQRYNAPYLGIPHAKAASAQGEPNFTNASWLVVSDPTNPNNRAFLTAAQAGLVSASDAQASDAVVLDAATGKPAVANRVSQGRLWPKAAMDLSEVKVAGISCRTALQMLAEEAMRFDLSQYAVMAGTDQREIVHLAEEFTSHGRKAVVDFFRGAVMHTNGVYTGRALMTLNMLIGNIDWMGGYMVGGGGADILGTNPGQPYNLKKWPNMNTQVPAGVTVSRNGTAYETTSYYQHKVAQKQSPYPAERPWFPFSGGLWEEMFAGIYEGYPYACSILVQHIANPAWSAPGIGGADDDNLPWVKLIKDTAKIPLFIAIDTQIAESSRYADYIIPDTTYLEGWGFPSVRPVIPTKVTGIRHPVIEPLTQKTPAGDPISMEQFFIDVARTIKLPGFGSNAYVEGGSLNSREDYYLKMAANVAWDSSFLSRSGNQFVSGGPVPNAQSAQELASIQTLRADHSNALTTAQWAKVAYVVARGGRFEDYNVAYLPNAETNSRLKNLMTGQVVRTGVEGWAKAPNQLSPQDLLATYQNMVPAGSGLSPSNPSWVTHQLGTSDALQIYNPDQALAVNALTGAHFVGTGTYQPPQNMLGQPLRDLDPSSEFPFILSTRKETVQSKAWTIADPWLLEMLPESFIDMNPVDASRLGLHAGDEVRVSSRTYSKGLTGRLRLLPGVRPGVISFPHSYGHWYYGSGAWTINGQRYQGDPSRNAPVRLNAVMRLDPTLAAPDGWTIAMEDPIGGGCAYFETPVRVEKV</sequence>
<dbReference type="AlphaFoldDB" id="A0A2T2XA18"/>
<evidence type="ECO:0000313" key="12">
    <source>
        <dbReference type="Proteomes" id="UP000242699"/>
    </source>
</evidence>
<evidence type="ECO:0000313" key="11">
    <source>
        <dbReference type="EMBL" id="PSR31329.1"/>
    </source>
</evidence>
<reference evidence="11 12" key="1">
    <citation type="journal article" date="2014" name="BMC Genomics">
        <title>Comparison of environmental and isolate Sulfobacillus genomes reveals diverse carbon, sulfur, nitrogen, and hydrogen metabolisms.</title>
        <authorList>
            <person name="Justice N.B."/>
            <person name="Norman A."/>
            <person name="Brown C.T."/>
            <person name="Singh A."/>
            <person name="Thomas B.C."/>
            <person name="Banfield J.F."/>
        </authorList>
    </citation>
    <scope>NUCLEOTIDE SEQUENCE [LARGE SCALE GENOMIC DNA]</scope>
    <source>
        <strain evidence="11">AMDSBA1</strain>
    </source>
</reference>
<dbReference type="InterPro" id="IPR050612">
    <property type="entry name" value="Prok_Mopterin_Oxidored"/>
</dbReference>
<dbReference type="Gene3D" id="2.40.40.20">
    <property type="match status" value="1"/>
</dbReference>
<evidence type="ECO:0000256" key="9">
    <source>
        <dbReference type="SAM" id="MobiDB-lite"/>
    </source>
</evidence>
<dbReference type="GO" id="GO:0051539">
    <property type="term" value="F:4 iron, 4 sulfur cluster binding"/>
    <property type="evidence" value="ECO:0007669"/>
    <property type="project" value="UniProtKB-KW"/>
</dbReference>
<dbReference type="Proteomes" id="UP000242699">
    <property type="component" value="Unassembled WGS sequence"/>
</dbReference>
<proteinExistence type="inferred from homology"/>
<comment type="caution">
    <text evidence="11">The sequence shown here is derived from an EMBL/GenBank/DDBJ whole genome shotgun (WGS) entry which is preliminary data.</text>
</comment>
<keyword evidence="5" id="KW-0732">Signal</keyword>
<organism evidence="11 12">
    <name type="scientific">Sulfobacillus benefaciens</name>
    <dbReference type="NCBI Taxonomy" id="453960"/>
    <lineage>
        <taxon>Bacteria</taxon>
        <taxon>Bacillati</taxon>
        <taxon>Bacillota</taxon>
        <taxon>Clostridia</taxon>
        <taxon>Eubacteriales</taxon>
        <taxon>Clostridiales Family XVII. Incertae Sedis</taxon>
        <taxon>Sulfobacillus</taxon>
    </lineage>
</organism>
<keyword evidence="3" id="KW-0500">Molybdenum</keyword>
<keyword evidence="4" id="KW-0479">Metal-binding</keyword>
<dbReference type="InterPro" id="IPR009010">
    <property type="entry name" value="Asp_de-COase-like_dom_sf"/>
</dbReference>
<dbReference type="InterPro" id="IPR006963">
    <property type="entry name" value="Mopterin_OxRdtase_4Fe-4S_dom"/>
</dbReference>
<evidence type="ECO:0000256" key="7">
    <source>
        <dbReference type="ARBA" id="ARBA00023004"/>
    </source>
</evidence>
<keyword evidence="7" id="KW-0408">Iron</keyword>
<evidence type="ECO:0000256" key="6">
    <source>
        <dbReference type="ARBA" id="ARBA00023002"/>
    </source>
</evidence>
<dbReference type="Gene3D" id="3.40.228.10">
    <property type="entry name" value="Dimethylsulfoxide Reductase, domain 2"/>
    <property type="match status" value="1"/>
</dbReference>
<dbReference type="SUPFAM" id="SSF53706">
    <property type="entry name" value="Formate dehydrogenase/DMSO reductase, domains 1-3"/>
    <property type="match status" value="1"/>
</dbReference>
<dbReference type="Pfam" id="PF00384">
    <property type="entry name" value="Molybdopterin"/>
    <property type="match status" value="1"/>
</dbReference>
<accession>A0A2T2XA18</accession>
<dbReference type="SMART" id="SM00926">
    <property type="entry name" value="Molybdop_Fe4S4"/>
    <property type="match status" value="1"/>
</dbReference>
<keyword evidence="6" id="KW-0560">Oxidoreductase</keyword>
<dbReference type="SUPFAM" id="SSF50692">
    <property type="entry name" value="ADC-like"/>
    <property type="match status" value="1"/>
</dbReference>